<evidence type="ECO:0000313" key="3">
    <source>
        <dbReference type="Proteomes" id="UP001443914"/>
    </source>
</evidence>
<dbReference type="AlphaFoldDB" id="A0AAW1LIE6"/>
<gene>
    <name evidence="2" type="ORF">RND81_04G062900</name>
</gene>
<sequence length="120" mass="13532">MTGNNGLAKFRRCIVKLKRCMKFMQQVRPIMSDDDELESIGLTGRAVMVPKGHFAVLAGNGDEEKKRFVVELRHLKNPALVKLLKVAEEEYGFQQEGALVVPCTPAELQKILEDDVYNNN</sequence>
<reference evidence="2" key="1">
    <citation type="submission" date="2024-03" db="EMBL/GenBank/DDBJ databases">
        <title>WGS assembly of Saponaria officinalis var. Norfolk2.</title>
        <authorList>
            <person name="Jenkins J."/>
            <person name="Shu S."/>
            <person name="Grimwood J."/>
            <person name="Barry K."/>
            <person name="Goodstein D."/>
            <person name="Schmutz J."/>
            <person name="Leebens-Mack J."/>
            <person name="Osbourn A."/>
        </authorList>
    </citation>
    <scope>NUCLEOTIDE SEQUENCE [LARGE SCALE GENOMIC DNA]</scope>
    <source>
        <strain evidence="2">JIC</strain>
    </source>
</reference>
<evidence type="ECO:0000313" key="2">
    <source>
        <dbReference type="EMBL" id="KAK9733367.1"/>
    </source>
</evidence>
<comment type="caution">
    <text evidence="2">The sequence shown here is derived from an EMBL/GenBank/DDBJ whole genome shotgun (WGS) entry which is preliminary data.</text>
</comment>
<dbReference type="Proteomes" id="UP001443914">
    <property type="component" value="Unassembled WGS sequence"/>
</dbReference>
<proteinExistence type="inferred from homology"/>
<keyword evidence="3" id="KW-1185">Reference proteome</keyword>
<dbReference type="Pfam" id="PF02519">
    <property type="entry name" value="Auxin_inducible"/>
    <property type="match status" value="1"/>
</dbReference>
<evidence type="ECO:0000256" key="1">
    <source>
        <dbReference type="ARBA" id="ARBA00006974"/>
    </source>
</evidence>
<dbReference type="EMBL" id="JBDFQZ010000004">
    <property type="protein sequence ID" value="KAK9733367.1"/>
    <property type="molecule type" value="Genomic_DNA"/>
</dbReference>
<comment type="similarity">
    <text evidence="1">Belongs to the ARG7 family.</text>
</comment>
<dbReference type="PANTHER" id="PTHR31374">
    <property type="entry name" value="AUXIN-INDUCED PROTEIN-LIKE-RELATED"/>
    <property type="match status" value="1"/>
</dbReference>
<dbReference type="PANTHER" id="PTHR31374:SF264">
    <property type="entry name" value="AUXIN-RESPONSIVE PROTEIN SAUR36-LIKE"/>
    <property type="match status" value="1"/>
</dbReference>
<organism evidence="2 3">
    <name type="scientific">Saponaria officinalis</name>
    <name type="common">Common soapwort</name>
    <name type="synonym">Lychnis saponaria</name>
    <dbReference type="NCBI Taxonomy" id="3572"/>
    <lineage>
        <taxon>Eukaryota</taxon>
        <taxon>Viridiplantae</taxon>
        <taxon>Streptophyta</taxon>
        <taxon>Embryophyta</taxon>
        <taxon>Tracheophyta</taxon>
        <taxon>Spermatophyta</taxon>
        <taxon>Magnoliopsida</taxon>
        <taxon>eudicotyledons</taxon>
        <taxon>Gunneridae</taxon>
        <taxon>Pentapetalae</taxon>
        <taxon>Caryophyllales</taxon>
        <taxon>Caryophyllaceae</taxon>
        <taxon>Caryophylleae</taxon>
        <taxon>Saponaria</taxon>
    </lineage>
</organism>
<protein>
    <submittedName>
        <fullName evidence="2">Uncharacterized protein</fullName>
    </submittedName>
</protein>
<dbReference type="InterPro" id="IPR003676">
    <property type="entry name" value="SAUR_fam"/>
</dbReference>
<name>A0AAW1LIE6_SAPOF</name>
<dbReference type="GO" id="GO:0009733">
    <property type="term" value="P:response to auxin"/>
    <property type="evidence" value="ECO:0007669"/>
    <property type="project" value="InterPro"/>
</dbReference>
<accession>A0AAW1LIE6</accession>